<feature type="compositionally biased region" description="Low complexity" evidence="1">
    <location>
        <begin position="157"/>
        <end position="170"/>
    </location>
</feature>
<feature type="region of interest" description="Disordered" evidence="1">
    <location>
        <begin position="125"/>
        <end position="170"/>
    </location>
</feature>
<sequence>MHPGCHPSNGDHATTLSPDVTDIALYRIPPHRPRFVRDASTRGFATKPSAATTTHTLTSISARADIHRTFAVGFTLVLPTSLLPAPAAVIPQMPSLPFSAPPISAFVGPAPVVRGNVGTRRIASAEHTLPQHSGNSPSVPAPRRGPRNSYPSASTSRSALAPARGASAAGPFSTDAEVLVAVYPLVESGVHEIPGHPTIPFAVHNDNLLDYVNRLQDHFLLLTLRVPRHGVASPADFTQQILTALGAQYLELPPSPQPLSDTASVQLHKQPWTLLHPNRRNTIHKFTPHPTINANNFGIDEFRRLNKKVPNPQPTDGTPKPLIFICARYGNVSGPIDTARFAHQDLPSSGLFLSHPCFGVRVLHGLPYAGPGYPPDAECYEDVCPGEDREMRAITPPPNLEVSLVRQRSSPETPTDRRVRQRQFGSLLNSQSSSTVPSMFFAALPTPTGHTPSALPNVQLTPLPLPPPPPPPPQFPVLCRADVSPLWRGYNLAHPQDVYMWQIGLSSEVIRHPSLARFQMHAATIDAAARGLWSLLLHFEHRENIEEPFILPPDILAFEGMQSKASFFRDIRMLRIGLRLHADGSSGAISTGPGPERAVYRLAIATAIQNSEFWVEAGSSGYYIPVLSMASVAIPDRCQTFSAFGSLLALHAYTLGQGPFPGMVIPKDVLAALDPVAFDILAPWLSMSPSDPMPTNIVHPLCQFLLNVMDMQAFHISAPRTQQVHDGWTITFMSKVLLGTSTPWDHPEFIALKDGFDIEVGDTSVLKRLVVHKPALAMLACLYDRQIRKVEDIVDRLVFEIIHSSPDGTTPYFAALFRLLLRRYLVGIGHPPKLRGAVIGDEDWSAQVNNELLRVSLLLEAATDTDLRPTSQSWSITFHISATRINMNTDDMLWDDESDRSETELSHDLSTGFDQAAQRRTVNNYFVMHGDVMEIRDSPSPELRSVPRQHADNGDARPDSQEPDSNESGPEGGQGWTMSTVGHGGTLQERANHLINEVIELRGLTCWPSKAPSEDPAPVMPTTPPPPRQVSVTYTTLQECRGPVGRALAAIVDRSAYFVGTSDFPVEIAGNYASHQQNFREINLLLELENSYHEDDIFYPVHESLRRTELLRAQRESEDTPVYVLYVYHQVRGSGLENKIHAYGLKDAEPFTSHTAMAHPAPGMIMATIPPAVAIAPTVAAVAANAGPTLISAFLLERFASQYEDLHVWHNRDYGTAYNHCLTERQILSICQALNIGLLGRTHTPAIIGDMTIRLEDVVSAAGINFQSFSTMRTKFRMVKEAHVLLRQRNRSGVLMPVYTPLLNFLDSMLGERVLEPGLTYVAGAMGLSEVEFSVVRCQITTLMAEIRGVLDTLGRA</sequence>
<organism evidence="2 3">
    <name type="scientific">Mycena rosella</name>
    <name type="common">Pink bonnet</name>
    <name type="synonym">Agaricus rosellus</name>
    <dbReference type="NCBI Taxonomy" id="1033263"/>
    <lineage>
        <taxon>Eukaryota</taxon>
        <taxon>Fungi</taxon>
        <taxon>Dikarya</taxon>
        <taxon>Basidiomycota</taxon>
        <taxon>Agaricomycotina</taxon>
        <taxon>Agaricomycetes</taxon>
        <taxon>Agaricomycetidae</taxon>
        <taxon>Agaricales</taxon>
        <taxon>Marasmiineae</taxon>
        <taxon>Mycenaceae</taxon>
        <taxon>Mycena</taxon>
    </lineage>
</organism>
<name>A0AAD7FSL0_MYCRO</name>
<protein>
    <submittedName>
        <fullName evidence="2">Uncharacterized protein</fullName>
    </submittedName>
</protein>
<proteinExistence type="predicted"/>
<dbReference type="EMBL" id="JARKIE010000467">
    <property type="protein sequence ID" value="KAJ7635875.1"/>
    <property type="molecule type" value="Genomic_DNA"/>
</dbReference>
<comment type="caution">
    <text evidence="2">The sequence shown here is derived from an EMBL/GenBank/DDBJ whole genome shotgun (WGS) entry which is preliminary data.</text>
</comment>
<feature type="compositionally biased region" description="Basic and acidic residues" evidence="1">
    <location>
        <begin position="949"/>
        <end position="960"/>
    </location>
</feature>
<accession>A0AAD7FSL0</accession>
<evidence type="ECO:0000313" key="3">
    <source>
        <dbReference type="Proteomes" id="UP001221757"/>
    </source>
</evidence>
<evidence type="ECO:0000313" key="2">
    <source>
        <dbReference type="EMBL" id="KAJ7635875.1"/>
    </source>
</evidence>
<evidence type="ECO:0000256" key="1">
    <source>
        <dbReference type="SAM" id="MobiDB-lite"/>
    </source>
</evidence>
<dbReference type="Proteomes" id="UP001221757">
    <property type="component" value="Unassembled WGS sequence"/>
</dbReference>
<feature type="region of interest" description="Disordered" evidence="1">
    <location>
        <begin position="936"/>
        <end position="984"/>
    </location>
</feature>
<gene>
    <name evidence="2" type="ORF">B0H17DRAFT_1149645</name>
</gene>
<keyword evidence="3" id="KW-1185">Reference proteome</keyword>
<reference evidence="2" key="1">
    <citation type="submission" date="2023-03" db="EMBL/GenBank/DDBJ databases">
        <title>Massive genome expansion in bonnet fungi (Mycena s.s.) driven by repeated elements and novel gene families across ecological guilds.</title>
        <authorList>
            <consortium name="Lawrence Berkeley National Laboratory"/>
            <person name="Harder C.B."/>
            <person name="Miyauchi S."/>
            <person name="Viragh M."/>
            <person name="Kuo A."/>
            <person name="Thoen E."/>
            <person name="Andreopoulos B."/>
            <person name="Lu D."/>
            <person name="Skrede I."/>
            <person name="Drula E."/>
            <person name="Henrissat B."/>
            <person name="Morin E."/>
            <person name="Kohler A."/>
            <person name="Barry K."/>
            <person name="LaButti K."/>
            <person name="Morin E."/>
            <person name="Salamov A."/>
            <person name="Lipzen A."/>
            <person name="Mereny Z."/>
            <person name="Hegedus B."/>
            <person name="Baldrian P."/>
            <person name="Stursova M."/>
            <person name="Weitz H."/>
            <person name="Taylor A."/>
            <person name="Grigoriev I.V."/>
            <person name="Nagy L.G."/>
            <person name="Martin F."/>
            <person name="Kauserud H."/>
        </authorList>
    </citation>
    <scope>NUCLEOTIDE SEQUENCE</scope>
    <source>
        <strain evidence="2">CBHHK067</strain>
    </source>
</reference>